<protein>
    <submittedName>
        <fullName evidence="1">Uncharacterized protein</fullName>
    </submittedName>
</protein>
<evidence type="ECO:0000313" key="2">
    <source>
        <dbReference type="Proteomes" id="UP001219934"/>
    </source>
</evidence>
<organism evidence="1 2">
    <name type="scientific">Pogonophryne albipinna</name>
    <dbReference type="NCBI Taxonomy" id="1090488"/>
    <lineage>
        <taxon>Eukaryota</taxon>
        <taxon>Metazoa</taxon>
        <taxon>Chordata</taxon>
        <taxon>Craniata</taxon>
        <taxon>Vertebrata</taxon>
        <taxon>Euteleostomi</taxon>
        <taxon>Actinopterygii</taxon>
        <taxon>Neopterygii</taxon>
        <taxon>Teleostei</taxon>
        <taxon>Neoteleostei</taxon>
        <taxon>Acanthomorphata</taxon>
        <taxon>Eupercaria</taxon>
        <taxon>Perciformes</taxon>
        <taxon>Notothenioidei</taxon>
        <taxon>Pogonophryne</taxon>
    </lineage>
</organism>
<dbReference type="EMBL" id="JAPTMU010000016">
    <property type="protein sequence ID" value="KAJ4930170.1"/>
    <property type="molecule type" value="Genomic_DNA"/>
</dbReference>
<accession>A0AAD6AQU4</accession>
<sequence>GRGLHVHATADRARCHMLEAISEEQHEQWTPPPMCTLHWDSKLTPMLTNVRQLEERLTVVVGEVERLKLLGVPAYMKGTDEPCGMIIARLTCKLLQGWCCTIRLSTWHLTPPRQTLHPALSSSSHWVDHCSGPGAGTTSARCSSPTFSLTSRWRRHARQRLHCLHGSGTTGTWCHIRTAANWNDLTLYHHLNVYKSVDEGIAASAIKALEWHLWYLTGEMLPLALFSTKVPVGERCALADAILKHKPADIP</sequence>
<dbReference type="Proteomes" id="UP001219934">
    <property type="component" value="Unassembled WGS sequence"/>
</dbReference>
<proteinExistence type="predicted"/>
<feature type="non-terminal residue" evidence="1">
    <location>
        <position position="251"/>
    </location>
</feature>
<keyword evidence="2" id="KW-1185">Reference proteome</keyword>
<gene>
    <name evidence="1" type="ORF">JOQ06_019183</name>
</gene>
<feature type="non-terminal residue" evidence="1">
    <location>
        <position position="1"/>
    </location>
</feature>
<evidence type="ECO:0000313" key="1">
    <source>
        <dbReference type="EMBL" id="KAJ4930170.1"/>
    </source>
</evidence>
<reference evidence="1" key="1">
    <citation type="submission" date="2022-11" db="EMBL/GenBank/DDBJ databases">
        <title>Chromosome-level genome of Pogonophryne albipinna.</title>
        <authorList>
            <person name="Jo E."/>
        </authorList>
    </citation>
    <scope>NUCLEOTIDE SEQUENCE</scope>
    <source>
        <strain evidence="1">SGF0006</strain>
        <tissue evidence="1">Muscle</tissue>
    </source>
</reference>
<name>A0AAD6AQU4_9TELE</name>
<comment type="caution">
    <text evidence="1">The sequence shown here is derived from an EMBL/GenBank/DDBJ whole genome shotgun (WGS) entry which is preliminary data.</text>
</comment>
<dbReference type="AlphaFoldDB" id="A0AAD6AQU4"/>